<evidence type="ECO:0000256" key="3">
    <source>
        <dbReference type="ARBA" id="ARBA00022717"/>
    </source>
</evidence>
<keyword evidence="8" id="KW-1160">Virus entry into host cell</keyword>
<dbReference type="Gene3D" id="1.10.10.10">
    <property type="entry name" value="Winged helix-like DNA-binding domain superfamily/Winged helix DNA-binding domain"/>
    <property type="match status" value="1"/>
</dbReference>
<dbReference type="EMBL" id="OQ703102">
    <property type="protein sequence ID" value="WGL34740.1"/>
    <property type="molecule type" value="Genomic_DNA"/>
</dbReference>
<name>A0AA47KVG9_9CAUD</name>
<evidence type="ECO:0000313" key="14">
    <source>
        <dbReference type="Proteomes" id="UP001178120"/>
    </source>
</evidence>
<evidence type="ECO:0000256" key="1">
    <source>
        <dbReference type="ARBA" id="ARBA00004328"/>
    </source>
</evidence>
<evidence type="ECO:0000256" key="11">
    <source>
        <dbReference type="ARBA" id="ARBA00035731"/>
    </source>
</evidence>
<keyword evidence="7" id="KW-1233">Viral attachment to host adhesion receptor</keyword>
<dbReference type="InterPro" id="IPR036388">
    <property type="entry name" value="WH-like_DNA-bd_sf"/>
</dbReference>
<accession>A0AA47KVG9</accession>
<dbReference type="CDD" id="cd10144">
    <property type="entry name" value="Peptidase_S74_CIMCD"/>
    <property type="match status" value="1"/>
</dbReference>
<protein>
    <recommendedName>
        <fullName evidence="10">Probable tail spike protein</fullName>
    </recommendedName>
</protein>
<dbReference type="InterPro" id="IPR030392">
    <property type="entry name" value="S74_ICA"/>
</dbReference>
<evidence type="ECO:0000256" key="10">
    <source>
        <dbReference type="ARBA" id="ARBA00035728"/>
    </source>
</evidence>
<dbReference type="InterPro" id="IPR040775">
    <property type="entry name" value="Tail_spike_N"/>
</dbReference>
<evidence type="ECO:0000256" key="6">
    <source>
        <dbReference type="ARBA" id="ARBA00022844"/>
    </source>
</evidence>
<dbReference type="GO" id="GO:0098671">
    <property type="term" value="P:adhesion receptor-mediated virion attachment to host cell"/>
    <property type="evidence" value="ECO:0007669"/>
    <property type="project" value="UniProtKB-KW"/>
</dbReference>
<sequence>MSTITQFPSGNTQYRIEFDYLARTFVVVTLVNSSNPTLNRVLEVGRDYRFLNPTMIEMLVDQSGFDIVRIHRQTGTDLVVDFRNGSVLTASDLTNSELQAIHIAEEGRDQTVDLAKEYADAAGSSAGNAKDSEDEARRIAASIREAGLIGYITRRSFEKGYNVTTWSEVLLWEEDGDYYRWDGTLPKNVPAGSTPETSGGIGLGSWVSVGDAALRSQISNPEGAILYPELQMARWRDDGDVRGWGAKGDGVTDSTENIAASLNSQKAVVASEGVFSSSGINSNYCNLDGRGSGVLSHRSSTGNYLVFNNPRTGRLSNITVESNKATDTTQGQQVSLAGGSDVTVSDVNFSNVKGTGFSLIAYPNDAPPDGLMIKGIRGSYSGYATNKAAGCVLADSSVNSLIDNVIAKNYPQFGAVELKGTASYNIVSNVIGTDCQHVTYNGTEGSIAPSNNLIKGVVANNPKYAAVVAGKGSTNLISDVLVDYSTSDARQAHGATVEGSDNVINNVLMTGCDGTNSLGQAQTATIARFIDTANNNYASVFPSYSATGVITFESGSTRNFVEVKHPGRRNDLLSATGTISGADTIDGTNNSNVVHAPALGQYIGSMSGRFEWRIKSMSLPSGVLTSADKYRMLADEAVSLAVGGGTSSQVRLFTSDGTYRNISLTRGNVRLPTSSTGYLQLGSNAMTPDSTNTYALGSASRAWSGGFTQSAFTVVSDARDKTEPLNISDALLDAWSEVDFVQFQYLDRIEEKGADSARWHFGIIAQRAKEAFERHGIDAHRYGFLCFDSWDDVYEEDANGSRKLITPAGSRYGIRYEEVLILEAALMRRTIKRMQEALAVMSK</sequence>
<keyword evidence="14" id="KW-1185">Reference proteome</keyword>
<comment type="similarity">
    <text evidence="9">In the N-terminal section; belongs to the Teseptimavirus fiber family.</text>
</comment>
<reference evidence="13" key="1">
    <citation type="submission" date="2023-03" db="EMBL/GenBank/DDBJ databases">
        <title>Characterization of bacteriophage vB_EcoP-R1 and Its Antibiofilm Efficacy.</title>
        <authorList>
            <person name="Shi Z.X."/>
            <person name="Liu G.Y."/>
        </authorList>
    </citation>
    <scope>NUCLEOTIDE SEQUENCE</scope>
</reference>
<keyword evidence="6" id="KW-0946">Virion</keyword>
<dbReference type="PROSITE" id="PS51688">
    <property type="entry name" value="ICA"/>
    <property type="match status" value="1"/>
</dbReference>
<keyword evidence="2" id="KW-0945">Host-virus interaction</keyword>
<comment type="subcellular location">
    <subcellularLocation>
        <location evidence="1">Virion</location>
    </subcellularLocation>
</comment>
<evidence type="ECO:0000256" key="5">
    <source>
        <dbReference type="ARBA" id="ARBA00022804"/>
    </source>
</evidence>
<evidence type="ECO:0000256" key="4">
    <source>
        <dbReference type="ARBA" id="ARBA00022732"/>
    </source>
</evidence>
<dbReference type="SUPFAM" id="SSF51126">
    <property type="entry name" value="Pectin lyase-like"/>
    <property type="match status" value="1"/>
</dbReference>
<dbReference type="GO" id="GO:0098994">
    <property type="term" value="P:symbiont entry into host cell via disruption of host cell envelope"/>
    <property type="evidence" value="ECO:0007669"/>
    <property type="project" value="UniProtKB-KW"/>
</dbReference>
<keyword evidence="3" id="KW-1235">Degradation of host cell envelope components during virus entry</keyword>
<evidence type="ECO:0000259" key="12">
    <source>
        <dbReference type="PROSITE" id="PS51688"/>
    </source>
</evidence>
<dbReference type="InterPro" id="IPR012334">
    <property type="entry name" value="Pectin_lyas_fold"/>
</dbReference>
<evidence type="ECO:0000256" key="7">
    <source>
        <dbReference type="ARBA" id="ARBA00023165"/>
    </source>
</evidence>
<dbReference type="Gene3D" id="2.10.10.80">
    <property type="match status" value="1"/>
</dbReference>
<proteinExistence type="inferred from homology"/>
<keyword evidence="4" id="KW-1227">Viral tail protein</keyword>
<dbReference type="GO" id="GO:0098015">
    <property type="term" value="C:virus tail"/>
    <property type="evidence" value="ECO:0007669"/>
    <property type="project" value="UniProtKB-KW"/>
</dbReference>
<feature type="domain" description="Peptidase S74" evidence="12">
    <location>
        <begin position="716"/>
        <end position="841"/>
    </location>
</feature>
<dbReference type="GO" id="GO:0098996">
    <property type="term" value="P:symbiont entry into host cell via disruption of host cell glycocalyx"/>
    <property type="evidence" value="ECO:0007669"/>
    <property type="project" value="UniProtKB-KW"/>
</dbReference>
<dbReference type="Pfam" id="PF13884">
    <property type="entry name" value="Peptidase_S74"/>
    <property type="match status" value="1"/>
</dbReference>
<evidence type="ECO:0000256" key="8">
    <source>
        <dbReference type="ARBA" id="ARBA00023296"/>
    </source>
</evidence>
<dbReference type="Proteomes" id="UP001178120">
    <property type="component" value="Segment"/>
</dbReference>
<evidence type="ECO:0000313" key="13">
    <source>
        <dbReference type="EMBL" id="WGL34740.1"/>
    </source>
</evidence>
<dbReference type="Pfam" id="PF18668">
    <property type="entry name" value="Tail_spike_N"/>
    <property type="match status" value="1"/>
</dbReference>
<evidence type="ECO:0000256" key="9">
    <source>
        <dbReference type="ARBA" id="ARBA00035636"/>
    </source>
</evidence>
<keyword evidence="11" id="KW-1238">Degradation of host capsule during virus entry</keyword>
<dbReference type="InterPro" id="IPR011050">
    <property type="entry name" value="Pectin_lyase_fold/virulence"/>
</dbReference>
<organism evidence="13 14">
    <name type="scientific">Escherichia phage vB_EcoP-R1</name>
    <dbReference type="NCBI Taxonomy" id="3038273"/>
    <lineage>
        <taxon>Viruses</taxon>
        <taxon>Duplodnaviria</taxon>
        <taxon>Heunggongvirae</taxon>
        <taxon>Uroviricota</taxon>
        <taxon>Caudoviricetes</taxon>
        <taxon>Autographivirales</taxon>
        <taxon>Autotranscriptaviridae</taxon>
        <taxon>Studiervirinae</taxon>
        <taxon>Kayfunavirus</taxon>
        <taxon>Kayfunavirus R1</taxon>
    </lineage>
</organism>
<dbReference type="Pfam" id="PF03906">
    <property type="entry name" value="Phage_T7_tail"/>
    <property type="match status" value="1"/>
</dbReference>
<dbReference type="Gene3D" id="2.160.20.10">
    <property type="entry name" value="Single-stranded right-handed beta-helix, Pectin lyase-like"/>
    <property type="match status" value="1"/>
</dbReference>
<dbReference type="InterPro" id="IPR005604">
    <property type="entry name" value="Phage_T7_tail_fibre-like_N"/>
</dbReference>
<keyword evidence="5" id="KW-1161">Viral attachment to host cell</keyword>
<evidence type="ECO:0000256" key="2">
    <source>
        <dbReference type="ARBA" id="ARBA00022581"/>
    </source>
</evidence>